<name>A0ABT7WDC7_9FLAO</name>
<dbReference type="Pfam" id="PF14248">
    <property type="entry name" value="DUF4345"/>
    <property type="match status" value="1"/>
</dbReference>
<comment type="caution">
    <text evidence="2">The sequence shown here is derived from an EMBL/GenBank/DDBJ whole genome shotgun (WGS) entry which is preliminary data.</text>
</comment>
<protein>
    <submittedName>
        <fullName evidence="2">DUF4345 domain-containing protein</fullName>
    </submittedName>
</protein>
<evidence type="ECO:0000313" key="2">
    <source>
        <dbReference type="EMBL" id="MDM9630913.1"/>
    </source>
</evidence>
<keyword evidence="1" id="KW-0812">Transmembrane</keyword>
<keyword evidence="3" id="KW-1185">Reference proteome</keyword>
<dbReference type="InterPro" id="IPR025597">
    <property type="entry name" value="DUF4345"/>
</dbReference>
<evidence type="ECO:0000256" key="1">
    <source>
        <dbReference type="SAM" id="Phobius"/>
    </source>
</evidence>
<evidence type="ECO:0000313" key="3">
    <source>
        <dbReference type="Proteomes" id="UP001174839"/>
    </source>
</evidence>
<proteinExistence type="predicted"/>
<dbReference type="RefSeq" id="WP_289724275.1">
    <property type="nucleotide sequence ID" value="NZ_JAUDUY010000002.1"/>
</dbReference>
<accession>A0ABT7WDC7</accession>
<dbReference type="EMBL" id="JAUDUY010000002">
    <property type="protein sequence ID" value="MDM9630913.1"/>
    <property type="molecule type" value="Genomic_DNA"/>
</dbReference>
<feature type="transmembrane region" description="Helical" evidence="1">
    <location>
        <begin position="48"/>
        <end position="67"/>
    </location>
</feature>
<gene>
    <name evidence="2" type="ORF">QU605_05495</name>
</gene>
<feature type="transmembrane region" description="Helical" evidence="1">
    <location>
        <begin position="104"/>
        <end position="122"/>
    </location>
</feature>
<feature type="transmembrane region" description="Helical" evidence="1">
    <location>
        <begin position="9"/>
        <end position="28"/>
    </location>
</feature>
<keyword evidence="1" id="KW-1133">Transmembrane helix</keyword>
<organism evidence="2 3">
    <name type="scientific">Robiginitalea aurantiaca</name>
    <dbReference type="NCBI Taxonomy" id="3056915"/>
    <lineage>
        <taxon>Bacteria</taxon>
        <taxon>Pseudomonadati</taxon>
        <taxon>Bacteroidota</taxon>
        <taxon>Flavobacteriia</taxon>
        <taxon>Flavobacteriales</taxon>
        <taxon>Flavobacteriaceae</taxon>
        <taxon>Robiginitalea</taxon>
    </lineage>
</organism>
<keyword evidence="1" id="KW-0472">Membrane</keyword>
<sequence>MKLLKLKNLHLSISLFIVIPAALIYGLYPGVSLPWLFDFEVTSPDLYNVFRAIMGLYLAFSIVWYLGIVKPALWKSATILNIAFMGGLGSGRVLSLILDGIPSPAFALGLVGEWVLAFFALYQFRKFKADGKTSE</sequence>
<feature type="transmembrane region" description="Helical" evidence="1">
    <location>
        <begin position="79"/>
        <end position="98"/>
    </location>
</feature>
<reference evidence="2" key="1">
    <citation type="submission" date="2023-06" db="EMBL/GenBank/DDBJ databases">
        <title>Robiginitalea aurantiacus sp. nov. and Algoriphagus sediminis sp. nov., isolated from coastal sediment.</title>
        <authorList>
            <person name="Zhou Z.Y."/>
            <person name="An J."/>
            <person name="Jia Y.W."/>
            <person name="Du Z.J."/>
        </authorList>
    </citation>
    <scope>NUCLEOTIDE SEQUENCE</scope>
    <source>
        <strain evidence="2">M39</strain>
    </source>
</reference>
<dbReference type="Proteomes" id="UP001174839">
    <property type="component" value="Unassembled WGS sequence"/>
</dbReference>